<dbReference type="HOGENOM" id="CLU_2604738_0_0_4"/>
<feature type="region of interest" description="Disordered" evidence="1">
    <location>
        <begin position="1"/>
        <end position="22"/>
    </location>
</feature>
<proteinExistence type="predicted"/>
<reference evidence="2 3" key="1">
    <citation type="submission" date="2011-11" db="EMBL/GenBank/DDBJ databases">
        <authorList>
            <person name="Weinstock G."/>
            <person name="Sodergren E."/>
            <person name="Clifton S."/>
            <person name="Fulton L."/>
            <person name="Fulton B."/>
            <person name="Courtney L."/>
            <person name="Fronick C."/>
            <person name="Harrison M."/>
            <person name="Strong C."/>
            <person name="Farmer C."/>
            <person name="Delahaunty K."/>
            <person name="Markovic C."/>
            <person name="Hall O."/>
            <person name="Minx P."/>
            <person name="Tomlinson C."/>
            <person name="Mitreva M."/>
            <person name="Hou S."/>
            <person name="Chen J."/>
            <person name="Wollam A."/>
            <person name="Pepin K.H."/>
            <person name="Johnson M."/>
            <person name="Bhonagiri V."/>
            <person name="Zhang X."/>
            <person name="Suruliraj S."/>
            <person name="Warren W."/>
            <person name="Chinwalla A."/>
            <person name="Mardis E.R."/>
            <person name="Wilson R.K."/>
        </authorList>
    </citation>
    <scope>NUCLEOTIDE SEQUENCE [LARGE SCALE GENOMIC DNA]</scope>
    <source>
        <strain evidence="2 3">YIT 11816</strain>
    </source>
</reference>
<name>H3KCP5_9BURK</name>
<evidence type="ECO:0000313" key="3">
    <source>
        <dbReference type="Proteomes" id="UP000004956"/>
    </source>
</evidence>
<comment type="caution">
    <text evidence="2">The sequence shown here is derived from an EMBL/GenBank/DDBJ whole genome shotgun (WGS) entry which is preliminary data.</text>
</comment>
<dbReference type="AlphaFoldDB" id="H3KCP5"/>
<dbReference type="Proteomes" id="UP000004956">
    <property type="component" value="Unassembled WGS sequence"/>
</dbReference>
<gene>
    <name evidence="2" type="ORF">HMPREF9440_00498</name>
</gene>
<organism evidence="2 3">
    <name type="scientific">Sutterella parvirubra YIT 11816</name>
    <dbReference type="NCBI Taxonomy" id="762967"/>
    <lineage>
        <taxon>Bacteria</taxon>
        <taxon>Pseudomonadati</taxon>
        <taxon>Pseudomonadota</taxon>
        <taxon>Betaproteobacteria</taxon>
        <taxon>Burkholderiales</taxon>
        <taxon>Sutterellaceae</taxon>
        <taxon>Sutterella</taxon>
    </lineage>
</organism>
<keyword evidence="3" id="KW-1185">Reference proteome</keyword>
<accession>H3KCP5</accession>
<evidence type="ECO:0000256" key="1">
    <source>
        <dbReference type="SAM" id="MobiDB-lite"/>
    </source>
</evidence>
<sequence length="79" mass="8825">MSSSILQHVPADRPAPVRDQNSGLEMRFSSGATHAEKASPHPLFTSRLRTKCTHATTPVLRRGAIFCLRTTLFPYAEFR</sequence>
<dbReference type="EMBL" id="AFBQ01000058">
    <property type="protein sequence ID" value="EHY32108.1"/>
    <property type="molecule type" value="Genomic_DNA"/>
</dbReference>
<dbReference type="STRING" id="762967.HMPREF9440_00498"/>
<protein>
    <submittedName>
        <fullName evidence="2">Uncharacterized protein</fullName>
    </submittedName>
</protein>
<evidence type="ECO:0000313" key="2">
    <source>
        <dbReference type="EMBL" id="EHY32108.1"/>
    </source>
</evidence>